<organism evidence="1 2">
    <name type="scientific">Candidatus Altarchaeum hamiconexum</name>
    <dbReference type="NCBI Taxonomy" id="1803513"/>
    <lineage>
        <taxon>Archaea</taxon>
        <taxon>Candidatus Altarchaeota</taxon>
        <taxon>Candidatus Altiarchaeia</taxon>
        <taxon>Candidatus Altarchaeales</taxon>
        <taxon>Candidatus Altarchaeaceae</taxon>
        <taxon>Candidatus Altarchaeum</taxon>
    </lineage>
</organism>
<reference evidence="1" key="1">
    <citation type="submission" date="2019-11" db="EMBL/GenBank/DDBJ databases">
        <title>Lipid analysis of CO2-rich subsurface aquifers suggests an autotrophy-based deep biosphere with lysolipids enriched in CPR bacteria.</title>
        <authorList>
            <person name="Probst A.J."/>
            <person name="Elling F.J."/>
            <person name="Castelle C.J."/>
            <person name="Zhu Q."/>
            <person name="Elvert M."/>
            <person name="Birarda G."/>
            <person name="Holman H.-Y."/>
            <person name="Lane K.R."/>
            <person name="Ladd B."/>
            <person name="Ryan M.C."/>
            <person name="Woyke T."/>
            <person name="Hinrichs K.-U."/>
            <person name="Banfield J.F."/>
        </authorList>
    </citation>
    <scope>NUCLEOTIDE SEQUENCE</scope>
    <source>
        <strain evidence="1">CG_2015-04_33_537</strain>
    </source>
</reference>
<name>A0A8J7Z009_9ARCH</name>
<proteinExistence type="predicted"/>
<dbReference type="AlphaFoldDB" id="A0A8J7Z009"/>
<dbReference type="Proteomes" id="UP000738826">
    <property type="component" value="Unassembled WGS sequence"/>
</dbReference>
<comment type="caution">
    <text evidence="1">The sequence shown here is derived from an EMBL/GenBank/DDBJ whole genome shotgun (WGS) entry which is preliminary data.</text>
</comment>
<evidence type="ECO:0000313" key="1">
    <source>
        <dbReference type="EMBL" id="NCS91676.1"/>
    </source>
</evidence>
<evidence type="ECO:0000313" key="2">
    <source>
        <dbReference type="Proteomes" id="UP000738826"/>
    </source>
</evidence>
<protein>
    <submittedName>
        <fullName evidence="1">Uncharacterized protein</fullName>
    </submittedName>
</protein>
<gene>
    <name evidence="1" type="ORF">GW779_04605</name>
</gene>
<dbReference type="EMBL" id="JAACQH010000098">
    <property type="protein sequence ID" value="NCS91676.1"/>
    <property type="molecule type" value="Genomic_DNA"/>
</dbReference>
<accession>A0A8J7Z009</accession>
<sequence length="114" mass="12845">MSGEAKKTEKNIDGNIESSIEESDYGIKKNLNAYCDIKIKNFNVRMGKIHLKFPVELTQKAVIEKTAESEKGSNEKILKGGNEIELKNVSLEHGNMRISIPQLVQEIISSKRKQ</sequence>